<organism evidence="3">
    <name type="scientific">Perkinsus marinus (strain ATCC 50983 / TXsc)</name>
    <dbReference type="NCBI Taxonomy" id="423536"/>
    <lineage>
        <taxon>Eukaryota</taxon>
        <taxon>Sar</taxon>
        <taxon>Alveolata</taxon>
        <taxon>Perkinsozoa</taxon>
        <taxon>Perkinsea</taxon>
        <taxon>Perkinsida</taxon>
        <taxon>Perkinsidae</taxon>
        <taxon>Perkinsus</taxon>
    </lineage>
</organism>
<evidence type="ECO:0000313" key="3">
    <source>
        <dbReference type="Proteomes" id="UP000007800"/>
    </source>
</evidence>
<dbReference type="Gene3D" id="3.60.40.10">
    <property type="entry name" value="PPM-type phosphatase domain"/>
    <property type="match status" value="1"/>
</dbReference>
<gene>
    <name evidence="2" type="ORF">Pmar_PMAR002756</name>
</gene>
<dbReference type="GeneID" id="9051553"/>
<evidence type="ECO:0000256" key="1">
    <source>
        <dbReference type="SAM" id="Coils"/>
    </source>
</evidence>
<dbReference type="EMBL" id="GG682601">
    <property type="protein sequence ID" value="EER02975.1"/>
    <property type="molecule type" value="Genomic_DNA"/>
</dbReference>
<feature type="coiled-coil region" evidence="1">
    <location>
        <begin position="29"/>
        <end position="56"/>
    </location>
</feature>
<dbReference type="Proteomes" id="UP000007800">
    <property type="component" value="Unassembled WGS sequence"/>
</dbReference>
<evidence type="ECO:0000313" key="2">
    <source>
        <dbReference type="EMBL" id="EER02975.1"/>
    </source>
</evidence>
<feature type="non-terminal residue" evidence="2">
    <location>
        <position position="178"/>
    </location>
</feature>
<dbReference type="SUPFAM" id="SSF81606">
    <property type="entry name" value="PP2C-like"/>
    <property type="match status" value="1"/>
</dbReference>
<dbReference type="AlphaFoldDB" id="C5LJW6"/>
<sequence>MPSLPIFIDTQSTLPPPRRRISKGGLVPREELEEVKEQAERAFQELRQQADEDIRHLQLEDRFTICPSLGSTGACGFGLFDGTAGDFAAENVKRLVFGHLVHTRGWNEFETLEKDANESRSKRKWMREKCCLESAMNDMFVRSDVELMHLCGAEGIHYAASTGVCAVITKEHLAVGHL</sequence>
<reference evidence="2 3" key="1">
    <citation type="submission" date="2008-07" db="EMBL/GenBank/DDBJ databases">
        <authorList>
            <person name="El-Sayed N."/>
            <person name="Caler E."/>
            <person name="Inman J."/>
            <person name="Amedeo P."/>
            <person name="Hass B."/>
            <person name="Wortman J."/>
        </authorList>
    </citation>
    <scope>NUCLEOTIDE SEQUENCE [LARGE SCALE GENOMIC DNA]</scope>
    <source>
        <strain evidence="3">ATCC 50983 / TXsc</strain>
    </source>
</reference>
<protein>
    <submittedName>
        <fullName evidence="2">Uncharacterized protein</fullName>
    </submittedName>
</protein>
<keyword evidence="1" id="KW-0175">Coiled coil</keyword>
<accession>C5LJW6</accession>
<dbReference type="RefSeq" id="XP_002771159.1">
    <property type="nucleotide sequence ID" value="XM_002771113.1"/>
</dbReference>
<keyword evidence="3" id="KW-1185">Reference proteome</keyword>
<dbReference type="OrthoDB" id="477936at2759"/>
<dbReference type="InterPro" id="IPR036457">
    <property type="entry name" value="PPM-type-like_dom_sf"/>
</dbReference>
<proteinExistence type="predicted"/>
<dbReference type="InParanoid" id="C5LJW6"/>
<dbReference type="OMA" id="ESAMNDM"/>
<name>C5LJW6_PERM5</name>